<feature type="chain" id="PRO_5021355567" evidence="1">
    <location>
        <begin position="20"/>
        <end position="125"/>
    </location>
</feature>
<evidence type="ECO:0000313" key="2">
    <source>
        <dbReference type="EMBL" id="TPE43083.1"/>
    </source>
</evidence>
<evidence type="ECO:0000313" key="3">
    <source>
        <dbReference type="Proteomes" id="UP000316727"/>
    </source>
</evidence>
<name>A0A501VZB4_9BACT</name>
<comment type="caution">
    <text evidence="2">The sequence shown here is derived from an EMBL/GenBank/DDBJ whole genome shotgun (WGS) entry which is preliminary data.</text>
</comment>
<evidence type="ECO:0000256" key="1">
    <source>
        <dbReference type="SAM" id="SignalP"/>
    </source>
</evidence>
<keyword evidence="1" id="KW-0732">Signal</keyword>
<dbReference type="OrthoDB" id="894053at2"/>
<dbReference type="AlphaFoldDB" id="A0A501VZB4"/>
<keyword evidence="3" id="KW-1185">Reference proteome</keyword>
<protein>
    <submittedName>
        <fullName evidence="2">Uncharacterized protein</fullName>
    </submittedName>
</protein>
<reference evidence="2 3" key="1">
    <citation type="submission" date="2019-06" db="EMBL/GenBank/DDBJ databases">
        <title>A novel bacterium of genus Pontibacter, isolated from marine sediment.</title>
        <authorList>
            <person name="Huang H."/>
            <person name="Mo K."/>
            <person name="Hu Y."/>
        </authorList>
    </citation>
    <scope>NUCLEOTIDE SEQUENCE [LARGE SCALE GENOMIC DNA]</scope>
    <source>
        <strain evidence="2 3">HB172049</strain>
    </source>
</reference>
<feature type="signal peptide" evidence="1">
    <location>
        <begin position="1"/>
        <end position="19"/>
    </location>
</feature>
<dbReference type="Proteomes" id="UP000316727">
    <property type="component" value="Unassembled WGS sequence"/>
</dbReference>
<dbReference type="EMBL" id="VFRQ01000008">
    <property type="protein sequence ID" value="TPE43083.1"/>
    <property type="molecule type" value="Genomic_DNA"/>
</dbReference>
<organism evidence="2 3">
    <name type="scientific">Pontibacter mangrovi</name>
    <dbReference type="NCBI Taxonomy" id="2589816"/>
    <lineage>
        <taxon>Bacteria</taxon>
        <taxon>Pseudomonadati</taxon>
        <taxon>Bacteroidota</taxon>
        <taxon>Cytophagia</taxon>
        <taxon>Cytophagales</taxon>
        <taxon>Hymenobacteraceae</taxon>
        <taxon>Pontibacter</taxon>
    </lineage>
</organism>
<sequence length="125" mass="14360">MKNLLLFVSILFISTSAFAQSGHMLSRESEQKCTQITRNMAQELRLNELGYIKLKEINKERMRLTEEAVNSYADNHDMLNQKLEEIARNYDEKITAFLNPNQLQAYANYKKAQPAGVRFASLGAE</sequence>
<gene>
    <name evidence="2" type="ORF">FJM65_15705</name>
</gene>
<dbReference type="RefSeq" id="WP_140622496.1">
    <property type="nucleotide sequence ID" value="NZ_VFRQ01000008.1"/>
</dbReference>
<proteinExistence type="predicted"/>
<accession>A0A501VZB4</accession>